<feature type="compositionally biased region" description="Basic and acidic residues" evidence="5">
    <location>
        <begin position="31"/>
        <end position="43"/>
    </location>
</feature>
<dbReference type="SMART" id="SM00487">
    <property type="entry name" value="DEXDc"/>
    <property type="match status" value="1"/>
</dbReference>
<feature type="compositionally biased region" description="Acidic residues" evidence="5">
    <location>
        <begin position="1"/>
        <end position="10"/>
    </location>
</feature>
<dbReference type="Gene3D" id="3.40.50.300">
    <property type="entry name" value="P-loop containing nucleotide triphosphate hydrolases"/>
    <property type="match status" value="1"/>
</dbReference>
<feature type="compositionally biased region" description="Basic and acidic residues" evidence="5">
    <location>
        <begin position="971"/>
        <end position="984"/>
    </location>
</feature>
<proteinExistence type="predicted"/>
<feature type="region of interest" description="Disordered" evidence="5">
    <location>
        <begin position="1"/>
        <end position="106"/>
    </location>
</feature>
<dbReference type="PROSITE" id="PS51194">
    <property type="entry name" value="HELICASE_CTER"/>
    <property type="match status" value="1"/>
</dbReference>
<dbReference type="CDD" id="cd18793">
    <property type="entry name" value="SF2_C_SNF"/>
    <property type="match status" value="1"/>
</dbReference>
<dbReference type="InterPro" id="IPR001650">
    <property type="entry name" value="Helicase_C-like"/>
</dbReference>
<dbReference type="GO" id="GO:0008094">
    <property type="term" value="F:ATP-dependent activity, acting on DNA"/>
    <property type="evidence" value="ECO:0007669"/>
    <property type="project" value="TreeGrafter"/>
</dbReference>
<feature type="compositionally biased region" description="Basic residues" evidence="5">
    <location>
        <begin position="63"/>
        <end position="80"/>
    </location>
</feature>
<reference evidence="7" key="1">
    <citation type="submission" date="2021-01" db="EMBL/GenBank/DDBJ databases">
        <authorList>
            <person name="Corre E."/>
            <person name="Pelletier E."/>
            <person name="Niang G."/>
            <person name="Scheremetjew M."/>
            <person name="Finn R."/>
            <person name="Kale V."/>
            <person name="Holt S."/>
            <person name="Cochrane G."/>
            <person name="Meng A."/>
            <person name="Brown T."/>
            <person name="Cohen L."/>
        </authorList>
    </citation>
    <scope>NUCLEOTIDE SEQUENCE</scope>
    <source>
        <strain evidence="7">CCMP1510</strain>
    </source>
</reference>
<gene>
    <name evidence="7" type="ORF">ALAG00032_LOCUS10041</name>
</gene>
<dbReference type="Gene3D" id="3.40.50.10810">
    <property type="entry name" value="Tandem AAA-ATPase domain"/>
    <property type="match status" value="2"/>
</dbReference>
<dbReference type="SMART" id="SM00490">
    <property type="entry name" value="HELICc"/>
    <property type="match status" value="1"/>
</dbReference>
<dbReference type="InterPro" id="IPR049730">
    <property type="entry name" value="SNF2/RAD54-like_C"/>
</dbReference>
<feature type="compositionally biased region" description="Polar residues" evidence="5">
    <location>
        <begin position="957"/>
        <end position="969"/>
    </location>
</feature>
<dbReference type="Pfam" id="PF00176">
    <property type="entry name" value="SNF2-rel_dom"/>
    <property type="match status" value="1"/>
</dbReference>
<keyword evidence="1" id="KW-0547">Nucleotide-binding</keyword>
<keyword evidence="3" id="KW-0347">Helicase</keyword>
<dbReference type="InterPro" id="IPR014001">
    <property type="entry name" value="Helicase_ATP-bd"/>
</dbReference>
<dbReference type="GO" id="GO:0005524">
    <property type="term" value="F:ATP binding"/>
    <property type="evidence" value="ECO:0007669"/>
    <property type="project" value="UniProtKB-KW"/>
</dbReference>
<feature type="region of interest" description="Disordered" evidence="5">
    <location>
        <begin position="957"/>
        <end position="999"/>
    </location>
</feature>
<feature type="compositionally biased region" description="Polar residues" evidence="5">
    <location>
        <begin position="97"/>
        <end position="106"/>
    </location>
</feature>
<feature type="domain" description="Helicase C-terminal" evidence="6">
    <location>
        <begin position="753"/>
        <end position="913"/>
    </location>
</feature>
<evidence type="ECO:0000256" key="2">
    <source>
        <dbReference type="ARBA" id="ARBA00022801"/>
    </source>
</evidence>
<keyword evidence="2" id="KW-0378">Hydrolase</keyword>
<evidence type="ECO:0000313" key="7">
    <source>
        <dbReference type="EMBL" id="CAE0369278.1"/>
    </source>
</evidence>
<dbReference type="GO" id="GO:0016787">
    <property type="term" value="F:hydrolase activity"/>
    <property type="evidence" value="ECO:0007669"/>
    <property type="project" value="UniProtKB-KW"/>
</dbReference>
<dbReference type="GO" id="GO:0006281">
    <property type="term" value="P:DNA repair"/>
    <property type="evidence" value="ECO:0007669"/>
    <property type="project" value="TreeGrafter"/>
</dbReference>
<dbReference type="GO" id="GO:0004386">
    <property type="term" value="F:helicase activity"/>
    <property type="evidence" value="ECO:0007669"/>
    <property type="project" value="UniProtKB-KW"/>
</dbReference>
<dbReference type="Pfam" id="PF00271">
    <property type="entry name" value="Helicase_C"/>
    <property type="match status" value="1"/>
</dbReference>
<dbReference type="InterPro" id="IPR050628">
    <property type="entry name" value="SNF2_RAD54_helicase_TF"/>
</dbReference>
<dbReference type="InterPro" id="IPR000330">
    <property type="entry name" value="SNF2_N"/>
</dbReference>
<dbReference type="PANTHER" id="PTHR45626">
    <property type="entry name" value="TRANSCRIPTION TERMINATION FACTOR 2-RELATED"/>
    <property type="match status" value="1"/>
</dbReference>
<dbReference type="AlphaFoldDB" id="A0A7S3K0V3"/>
<protein>
    <recommendedName>
        <fullName evidence="6">Helicase C-terminal domain-containing protein</fullName>
    </recommendedName>
</protein>
<name>A0A7S3K0V3_9STRA</name>
<evidence type="ECO:0000256" key="4">
    <source>
        <dbReference type="ARBA" id="ARBA00022840"/>
    </source>
</evidence>
<dbReference type="SUPFAM" id="SSF52540">
    <property type="entry name" value="P-loop containing nucleoside triphosphate hydrolases"/>
    <property type="match status" value="2"/>
</dbReference>
<dbReference type="GO" id="GO:0005634">
    <property type="term" value="C:nucleus"/>
    <property type="evidence" value="ECO:0007669"/>
    <property type="project" value="TreeGrafter"/>
</dbReference>
<evidence type="ECO:0000256" key="1">
    <source>
        <dbReference type="ARBA" id="ARBA00022741"/>
    </source>
</evidence>
<evidence type="ECO:0000256" key="5">
    <source>
        <dbReference type="SAM" id="MobiDB-lite"/>
    </source>
</evidence>
<dbReference type="InterPro" id="IPR027417">
    <property type="entry name" value="P-loop_NTPase"/>
</dbReference>
<sequence length="1058" mass="118639">MYWCESDDEDKVVTKKRVHESSDDDDIIDLTADKADNKMRDDYNGGFPSSSSEDEDLQTTLRQQRKKVRQRKSSKKKARVSKIDWSSDDEEEIPDSFSVTKNPPSNQEKQRFISAVLKKQKFGFQLMPHQFEGALFSAGLPSDWPQNINNNSICSTLKKATYIKSENDEDAKHAILADEMGLGKTVQTLAGCELRRAISEAKGLKPLMNLIVSPNKGVQDQWEEHIVKCHRRAIQLQGAKRESLLREKICDYALITRYQFAAIFMSASELGRNKTSAFFPGISSALLQKLRMLHDSQNDPNKFFNDLAGKYQAPELQSLHAELTRKKNHDKGNIMRKLINECSDGHQPIFDMFIIDEAHLCKNDTTYWSIAAAIIGNLKAVRYVPITGTLYSNRLRDIANIIKYGDGKHTAAKEKFFQRATIKIISSSENEEGQESSLGPASNDDIAQATRRWRRLIDDDDNDCGPLHYLSRKKDIVLKGQIPNKYEFSILVSIVKPTIQIYTQDPEQLAANINNSQSGELKLYIYFESLLVEALCEFVCAAQALSSNPSNPRMFGIMNIKMKKFMAMAQLSRGSLIHPLLPCDGRSCSKFYLRKPRGALTRSNLNCALCRSSQLCDLAEGAVLKRAREVIGKTKLGQKQNDPAADDLAEKFSARLEKDDDALDNQIADDRENEIKDKKLTCILPKPYCELGHGVHEKCLRSLYGNSALTQLGCPLCLDISKRTKLGMHSNETANPKLYCTKGPFGGFAMSTKIQKTLDIIRDAVLTPKKEKVIVYSFFKGSLDLIQAIIETESEFMSIETLRYDGDTPQCERGAILNEFSTSKRANVLLATVHSAGVGLNICAASTIIFTDRWWNPNVHDQAMDRCHRIGQSREVNVHFIDAQDTIDEAMREVNKIKKGNGKVILADHSEIAAAGAGGPKWRELAGVLKNSIDQYRHRREVKLGIHHGIQLTFSDLRTPKPSLSSSQVPHEPRKSDKSTEKLHFSSPTVPKRQIPSSSDVIDLISDDESTPDNEMHAQYSSPSAKTTWTCSTCSFIHTGPLASFCECCQQCGVSRPF</sequence>
<dbReference type="InterPro" id="IPR038718">
    <property type="entry name" value="SNF2-like_sf"/>
</dbReference>
<accession>A0A7S3K0V3</accession>
<keyword evidence="4" id="KW-0067">ATP-binding</keyword>
<organism evidence="7">
    <name type="scientific">Aureoumbra lagunensis</name>
    <dbReference type="NCBI Taxonomy" id="44058"/>
    <lineage>
        <taxon>Eukaryota</taxon>
        <taxon>Sar</taxon>
        <taxon>Stramenopiles</taxon>
        <taxon>Ochrophyta</taxon>
        <taxon>Pelagophyceae</taxon>
        <taxon>Pelagomonadales</taxon>
        <taxon>Aureoumbra</taxon>
    </lineage>
</organism>
<evidence type="ECO:0000256" key="3">
    <source>
        <dbReference type="ARBA" id="ARBA00022806"/>
    </source>
</evidence>
<dbReference type="PANTHER" id="PTHR45626:SF17">
    <property type="entry name" value="HELICASE-LIKE TRANSCRIPTION FACTOR"/>
    <property type="match status" value="1"/>
</dbReference>
<dbReference type="EMBL" id="HBIJ01015012">
    <property type="protein sequence ID" value="CAE0369278.1"/>
    <property type="molecule type" value="Transcribed_RNA"/>
</dbReference>
<evidence type="ECO:0000259" key="6">
    <source>
        <dbReference type="PROSITE" id="PS51194"/>
    </source>
</evidence>